<evidence type="ECO:0000256" key="2">
    <source>
        <dbReference type="ARBA" id="ARBA00023012"/>
    </source>
</evidence>
<keyword evidence="2" id="KW-0902">Two-component regulatory system</keyword>
<dbReference type="SUPFAM" id="SSF52172">
    <property type="entry name" value="CheY-like"/>
    <property type="match status" value="1"/>
</dbReference>
<evidence type="ECO:0000256" key="5">
    <source>
        <dbReference type="ARBA" id="ARBA00023163"/>
    </source>
</evidence>
<dbReference type="InterPro" id="IPR039420">
    <property type="entry name" value="WalR-like"/>
</dbReference>
<dbReference type="GO" id="GO:0000976">
    <property type="term" value="F:transcription cis-regulatory region binding"/>
    <property type="evidence" value="ECO:0007669"/>
    <property type="project" value="TreeGrafter"/>
</dbReference>
<dbReference type="RefSeq" id="WP_021131579.1">
    <property type="nucleotide sequence ID" value="NZ_AQPH01000015.1"/>
</dbReference>
<dbReference type="Gene3D" id="1.10.10.10">
    <property type="entry name" value="Winged helix-like DNA-binding domain superfamily/Winged helix DNA-binding domain"/>
    <property type="match status" value="1"/>
</dbReference>
<dbReference type="GO" id="GO:0005829">
    <property type="term" value="C:cytosol"/>
    <property type="evidence" value="ECO:0007669"/>
    <property type="project" value="TreeGrafter"/>
</dbReference>
<dbReference type="EMBL" id="AQPH01000015">
    <property type="protein sequence ID" value="EPY02433.1"/>
    <property type="molecule type" value="Genomic_DNA"/>
</dbReference>
<feature type="modified residue" description="4-aspartylphosphate" evidence="6">
    <location>
        <position position="51"/>
    </location>
</feature>
<keyword evidence="3" id="KW-0805">Transcription regulation</keyword>
<feature type="domain" description="Response regulatory" evidence="8">
    <location>
        <begin position="2"/>
        <end position="116"/>
    </location>
</feature>
<dbReference type="PANTHER" id="PTHR48111:SF37">
    <property type="entry name" value="RESPONSE REGULATOR PROTEIN CARR"/>
    <property type="match status" value="1"/>
</dbReference>
<dbReference type="PROSITE" id="PS50110">
    <property type="entry name" value="RESPONSE_REGULATORY"/>
    <property type="match status" value="1"/>
</dbReference>
<dbReference type="CDD" id="cd19934">
    <property type="entry name" value="REC_OmpR_EcPhoP-like"/>
    <property type="match status" value="1"/>
</dbReference>
<dbReference type="InterPro" id="IPR036388">
    <property type="entry name" value="WH-like_DNA-bd_sf"/>
</dbReference>
<dbReference type="Pfam" id="PF00486">
    <property type="entry name" value="Trans_reg_C"/>
    <property type="match status" value="1"/>
</dbReference>
<dbReference type="SMART" id="SM00862">
    <property type="entry name" value="Trans_reg_C"/>
    <property type="match status" value="1"/>
</dbReference>
<dbReference type="SMART" id="SM00448">
    <property type="entry name" value="REC"/>
    <property type="match status" value="1"/>
</dbReference>
<evidence type="ECO:0000259" key="9">
    <source>
        <dbReference type="PROSITE" id="PS51755"/>
    </source>
</evidence>
<reference evidence="10 11" key="1">
    <citation type="submission" date="2013-04" db="EMBL/GenBank/DDBJ databases">
        <authorList>
            <person name="Kuznetsov B."/>
            <person name="Ivanovsky R."/>
        </authorList>
    </citation>
    <scope>NUCLEOTIDE SEQUENCE [LARGE SCALE GENOMIC DNA]</scope>
    <source>
        <strain evidence="10 11">MGU-K5</strain>
    </source>
</reference>
<dbReference type="InterPro" id="IPR001867">
    <property type="entry name" value="OmpR/PhoB-type_DNA-bd"/>
</dbReference>
<dbReference type="GO" id="GO:0000156">
    <property type="term" value="F:phosphorelay response regulator activity"/>
    <property type="evidence" value="ECO:0007669"/>
    <property type="project" value="TreeGrafter"/>
</dbReference>
<protein>
    <submittedName>
        <fullName evidence="10">Response regulator</fullName>
    </submittedName>
</protein>
<dbReference type="OrthoDB" id="9802426at2"/>
<gene>
    <name evidence="10" type="ORF">K678_06118</name>
</gene>
<dbReference type="PATRIC" id="fig|1316936.3.peg.1225"/>
<proteinExistence type="predicted"/>
<accession>S9SED2</accession>
<dbReference type="Proteomes" id="UP000015350">
    <property type="component" value="Unassembled WGS sequence"/>
</dbReference>
<dbReference type="eggNOG" id="COG0745">
    <property type="taxonomic scope" value="Bacteria"/>
</dbReference>
<comment type="caution">
    <text evidence="10">The sequence shown here is derived from an EMBL/GenBank/DDBJ whole genome shotgun (WGS) entry which is preliminary data.</text>
</comment>
<evidence type="ECO:0000256" key="3">
    <source>
        <dbReference type="ARBA" id="ARBA00023015"/>
    </source>
</evidence>
<evidence type="ECO:0000256" key="6">
    <source>
        <dbReference type="PROSITE-ProRule" id="PRU00169"/>
    </source>
</evidence>
<evidence type="ECO:0000256" key="4">
    <source>
        <dbReference type="ARBA" id="ARBA00023125"/>
    </source>
</evidence>
<dbReference type="GO" id="GO:0006355">
    <property type="term" value="P:regulation of DNA-templated transcription"/>
    <property type="evidence" value="ECO:0007669"/>
    <property type="project" value="InterPro"/>
</dbReference>
<feature type="domain" description="OmpR/PhoB-type" evidence="9">
    <location>
        <begin position="124"/>
        <end position="218"/>
    </location>
</feature>
<name>S9SED2_MAGFU</name>
<evidence type="ECO:0000256" key="1">
    <source>
        <dbReference type="ARBA" id="ARBA00022553"/>
    </source>
</evidence>
<dbReference type="CDD" id="cd00383">
    <property type="entry name" value="trans_reg_C"/>
    <property type="match status" value="1"/>
</dbReference>
<feature type="DNA-binding region" description="OmpR/PhoB-type" evidence="7">
    <location>
        <begin position="124"/>
        <end position="218"/>
    </location>
</feature>
<dbReference type="InterPro" id="IPR001789">
    <property type="entry name" value="Sig_transdc_resp-reg_receiver"/>
</dbReference>
<dbReference type="GO" id="GO:0032993">
    <property type="term" value="C:protein-DNA complex"/>
    <property type="evidence" value="ECO:0007669"/>
    <property type="project" value="TreeGrafter"/>
</dbReference>
<dbReference type="STRING" id="1316936.K678_06118"/>
<dbReference type="Gene3D" id="3.40.50.2300">
    <property type="match status" value="1"/>
</dbReference>
<evidence type="ECO:0000313" key="10">
    <source>
        <dbReference type="EMBL" id="EPY02433.1"/>
    </source>
</evidence>
<evidence type="ECO:0000259" key="8">
    <source>
        <dbReference type="PROSITE" id="PS50110"/>
    </source>
</evidence>
<keyword evidence="4 7" id="KW-0238">DNA-binding</keyword>
<dbReference type="PANTHER" id="PTHR48111">
    <property type="entry name" value="REGULATOR OF RPOS"/>
    <property type="match status" value="1"/>
</dbReference>
<keyword evidence="1 6" id="KW-0597">Phosphoprotein</keyword>
<dbReference type="AlphaFoldDB" id="S9SED2"/>
<sequence>MRVLVVEDEPQLTLRIEQALEAAGLVVDTAYDGEEGWFLGDTEPYDAAVLDLGLPKLDGISVLGRWRAAGRTLPVLVLTARNRWAEKAAAFSAGADDYVTKPFEMEEVVARIRALIRRAAGHASPEIVCGPLRLDTMGGRVSLDGMPVPLTAQEFRILSYLAHHQGRVVGRTELSEHVYDRDADPESNVIDVLVARIRRKLGIEMIHTLRGQGWRLEAPSADATG</sequence>
<dbReference type="Gene3D" id="6.10.250.690">
    <property type="match status" value="1"/>
</dbReference>
<evidence type="ECO:0000313" key="11">
    <source>
        <dbReference type="Proteomes" id="UP000015350"/>
    </source>
</evidence>
<dbReference type="FunFam" id="3.40.50.2300:FF:000002">
    <property type="entry name" value="DNA-binding response regulator PhoP"/>
    <property type="match status" value="1"/>
</dbReference>
<organism evidence="10 11">
    <name type="scientific">Magnetospirillum fulvum MGU-K5</name>
    <dbReference type="NCBI Taxonomy" id="1316936"/>
    <lineage>
        <taxon>Bacteria</taxon>
        <taxon>Pseudomonadati</taxon>
        <taxon>Pseudomonadota</taxon>
        <taxon>Alphaproteobacteria</taxon>
        <taxon>Rhodospirillales</taxon>
        <taxon>Rhodospirillaceae</taxon>
        <taxon>Magnetospirillum</taxon>
    </lineage>
</organism>
<dbReference type="InterPro" id="IPR011006">
    <property type="entry name" value="CheY-like_superfamily"/>
</dbReference>
<keyword evidence="5" id="KW-0804">Transcription</keyword>
<dbReference type="PROSITE" id="PS51755">
    <property type="entry name" value="OMPR_PHOB"/>
    <property type="match status" value="1"/>
</dbReference>
<dbReference type="Pfam" id="PF00072">
    <property type="entry name" value="Response_reg"/>
    <property type="match status" value="1"/>
</dbReference>
<evidence type="ECO:0000256" key="7">
    <source>
        <dbReference type="PROSITE-ProRule" id="PRU01091"/>
    </source>
</evidence>